<dbReference type="PANTHER" id="PTHR13355">
    <property type="entry name" value="GLUCOSAMINE 6-PHOSPHATE N-ACETYLTRANSFERASE"/>
    <property type="match status" value="1"/>
</dbReference>
<dbReference type="InterPro" id="IPR039143">
    <property type="entry name" value="GNPNAT1-like"/>
</dbReference>
<dbReference type="Gene3D" id="3.40.630.30">
    <property type="match status" value="1"/>
</dbReference>
<evidence type="ECO:0000313" key="2">
    <source>
        <dbReference type="EMBL" id="GGA74207.1"/>
    </source>
</evidence>
<dbReference type="CDD" id="cd04301">
    <property type="entry name" value="NAT_SF"/>
    <property type="match status" value="1"/>
</dbReference>
<name>A0A916W7K6_9BACI</name>
<dbReference type="RefSeq" id="WP_188384304.1">
    <property type="nucleotide sequence ID" value="NZ_BMEY01000007.1"/>
</dbReference>
<dbReference type="AlphaFoldDB" id="A0A916W7K6"/>
<keyword evidence="3" id="KW-1185">Reference proteome</keyword>
<reference evidence="2" key="2">
    <citation type="submission" date="2020-09" db="EMBL/GenBank/DDBJ databases">
        <authorList>
            <person name="Sun Q."/>
            <person name="Zhou Y."/>
        </authorList>
    </citation>
    <scope>NUCLEOTIDE SEQUENCE</scope>
    <source>
        <strain evidence="2">CGMCC 1.12408</strain>
    </source>
</reference>
<dbReference type="PANTHER" id="PTHR13355:SF11">
    <property type="entry name" value="GLUCOSAMINE 6-PHOSPHATE N-ACETYLTRANSFERASE"/>
    <property type="match status" value="1"/>
</dbReference>
<dbReference type="GO" id="GO:0004343">
    <property type="term" value="F:glucosamine 6-phosphate N-acetyltransferase activity"/>
    <property type="evidence" value="ECO:0007669"/>
    <property type="project" value="TreeGrafter"/>
</dbReference>
<proteinExistence type="predicted"/>
<reference evidence="2" key="1">
    <citation type="journal article" date="2014" name="Int. J. Syst. Evol. Microbiol.">
        <title>Complete genome sequence of Corynebacterium casei LMG S-19264T (=DSM 44701T), isolated from a smear-ripened cheese.</title>
        <authorList>
            <consortium name="US DOE Joint Genome Institute (JGI-PGF)"/>
            <person name="Walter F."/>
            <person name="Albersmeier A."/>
            <person name="Kalinowski J."/>
            <person name="Ruckert C."/>
        </authorList>
    </citation>
    <scope>NUCLEOTIDE SEQUENCE</scope>
    <source>
        <strain evidence="2">CGMCC 1.12408</strain>
    </source>
</reference>
<evidence type="ECO:0000313" key="3">
    <source>
        <dbReference type="Proteomes" id="UP000613512"/>
    </source>
</evidence>
<protein>
    <submittedName>
        <fullName evidence="2">N-acetyltransferase</fullName>
    </submittedName>
</protein>
<gene>
    <name evidence="2" type="ORF">GCM10008025_17460</name>
</gene>
<organism evidence="2 3">
    <name type="scientific">Ornithinibacillus halotolerans</name>
    <dbReference type="NCBI Taxonomy" id="1274357"/>
    <lineage>
        <taxon>Bacteria</taxon>
        <taxon>Bacillati</taxon>
        <taxon>Bacillota</taxon>
        <taxon>Bacilli</taxon>
        <taxon>Bacillales</taxon>
        <taxon>Bacillaceae</taxon>
        <taxon>Ornithinibacillus</taxon>
    </lineage>
</organism>
<dbReference type="EMBL" id="BMEY01000007">
    <property type="protein sequence ID" value="GGA74207.1"/>
    <property type="molecule type" value="Genomic_DNA"/>
</dbReference>
<dbReference type="Pfam" id="PF13673">
    <property type="entry name" value="Acetyltransf_10"/>
    <property type="match status" value="1"/>
</dbReference>
<sequence>MIIKEVTTPEEKEHAFLVRKEVFVDEQNVPMDIEIDEYEDVAIHFIGYENDRPVAASRLRFVEEYGKLERICVLKEYRGKSIGKAIIHEMEMIIKEKGYLKAKLNAQTHAEDFYQKLGYQTVSDEFLDAGIPHVTMIKELS</sequence>
<dbReference type="InterPro" id="IPR000182">
    <property type="entry name" value="GNAT_dom"/>
</dbReference>
<dbReference type="PROSITE" id="PS51186">
    <property type="entry name" value="GNAT"/>
    <property type="match status" value="1"/>
</dbReference>
<comment type="caution">
    <text evidence="2">The sequence shown here is derived from an EMBL/GenBank/DDBJ whole genome shotgun (WGS) entry which is preliminary data.</text>
</comment>
<dbReference type="SUPFAM" id="SSF55729">
    <property type="entry name" value="Acyl-CoA N-acyltransferases (Nat)"/>
    <property type="match status" value="1"/>
</dbReference>
<accession>A0A916W7K6</accession>
<feature type="domain" description="N-acetyltransferase" evidence="1">
    <location>
        <begin position="1"/>
        <end position="141"/>
    </location>
</feature>
<dbReference type="Proteomes" id="UP000613512">
    <property type="component" value="Unassembled WGS sequence"/>
</dbReference>
<dbReference type="InterPro" id="IPR016181">
    <property type="entry name" value="Acyl_CoA_acyltransferase"/>
</dbReference>
<evidence type="ECO:0000259" key="1">
    <source>
        <dbReference type="PROSITE" id="PS51186"/>
    </source>
</evidence>